<evidence type="ECO:0008006" key="4">
    <source>
        <dbReference type="Google" id="ProtNLM"/>
    </source>
</evidence>
<feature type="region of interest" description="Disordered" evidence="1">
    <location>
        <begin position="184"/>
        <end position="206"/>
    </location>
</feature>
<reference evidence="2" key="2">
    <citation type="journal article" date="2019" name="IMA Fungus">
        <title>Genome sequencing and comparison of five Tilletia species to identify candidate genes for the detection of regulated species infecting wheat.</title>
        <authorList>
            <person name="Nguyen H.D.T."/>
            <person name="Sultana T."/>
            <person name="Kesanakurti P."/>
            <person name="Hambleton S."/>
        </authorList>
    </citation>
    <scope>NUCLEOTIDE SEQUENCE</scope>
    <source>
        <strain evidence="2">DAOMC 236426</strain>
    </source>
</reference>
<name>A0A8X7MJ83_9BASI</name>
<keyword evidence="3" id="KW-1185">Reference proteome</keyword>
<proteinExistence type="predicted"/>
<gene>
    <name evidence="2" type="ORF">A4X06_0g9074</name>
</gene>
<organism evidence="2 3">
    <name type="scientific">Tilletia controversa</name>
    <name type="common">dwarf bunt fungus</name>
    <dbReference type="NCBI Taxonomy" id="13291"/>
    <lineage>
        <taxon>Eukaryota</taxon>
        <taxon>Fungi</taxon>
        <taxon>Dikarya</taxon>
        <taxon>Basidiomycota</taxon>
        <taxon>Ustilaginomycotina</taxon>
        <taxon>Exobasidiomycetes</taxon>
        <taxon>Tilletiales</taxon>
        <taxon>Tilletiaceae</taxon>
        <taxon>Tilletia</taxon>
    </lineage>
</organism>
<accession>A0A8X7MJ83</accession>
<evidence type="ECO:0000313" key="2">
    <source>
        <dbReference type="EMBL" id="KAE8237873.1"/>
    </source>
</evidence>
<dbReference type="EMBL" id="LWDE02002355">
    <property type="protein sequence ID" value="KAE8237873.1"/>
    <property type="molecule type" value="Genomic_DNA"/>
</dbReference>
<protein>
    <recommendedName>
        <fullName evidence="4">FHA domain-containing protein</fullName>
    </recommendedName>
</protein>
<reference evidence="2" key="1">
    <citation type="submission" date="2016-04" db="EMBL/GenBank/DDBJ databases">
        <authorList>
            <person name="Nguyen H.D."/>
            <person name="Samba Siva P."/>
            <person name="Cullis J."/>
            <person name="Levesque C.A."/>
            <person name="Hambleton S."/>
        </authorList>
    </citation>
    <scope>NUCLEOTIDE SEQUENCE</scope>
    <source>
        <strain evidence="2">DAOMC 236426</strain>
    </source>
</reference>
<sequence length="499" mass="53844">MQYLAGTVEFKLHITANSDEDIVCWHHETSPLKASSSLYFSSTSSSHNLPTITFTPIDPSYRSSTSFQPLFKTSHILTVAEFIWPSPSSASAEIRLVNYRFYVTGLRSGLGVTHNGSSLFRRSRLRRPMQLAHGDIIAFSTSRGDSACPLQLRVCFDTIDLTEQESHVLQQSLPSRIDCVEPPRRASLRRNSTALGSSRKDLPDWHSKASYQRTPATTLASVSTTGPSSKTYRAVNSCSNYGQHPSSALLSADPPSPGLFLSTAQELEPKRHDPNIVEVPVSDFDSMTAAHVISDRGATTSSEGRIRSALLALHRVGMAIQASIASRAFASIAARRPSASTGASPSESAIALKPDQRASGGVAHASPSLDAPQPVNDTVLASAFVALNRVRTAMFQLRSDVDITTTRPSFSGRTSSTPRSAAFNFHRPGETATPLLSVRATQRNTSILTNTGPSCALCGRLATGVLSVGLQSIPLLARLFSFHHPCSKDVRFWPSFPGH</sequence>
<dbReference type="Proteomes" id="UP000077684">
    <property type="component" value="Unassembled WGS sequence"/>
</dbReference>
<evidence type="ECO:0000256" key="1">
    <source>
        <dbReference type="SAM" id="MobiDB-lite"/>
    </source>
</evidence>
<dbReference type="AlphaFoldDB" id="A0A8X7MJ83"/>
<evidence type="ECO:0000313" key="3">
    <source>
        <dbReference type="Proteomes" id="UP000077684"/>
    </source>
</evidence>
<comment type="caution">
    <text evidence="2">The sequence shown here is derived from an EMBL/GenBank/DDBJ whole genome shotgun (WGS) entry which is preliminary data.</text>
</comment>